<reference evidence="2 3" key="1">
    <citation type="journal article" date="2020" name="ISME J.">
        <title>Uncovering the hidden diversity of litter-decomposition mechanisms in mushroom-forming fungi.</title>
        <authorList>
            <person name="Floudas D."/>
            <person name="Bentzer J."/>
            <person name="Ahren D."/>
            <person name="Johansson T."/>
            <person name="Persson P."/>
            <person name="Tunlid A."/>
        </authorList>
    </citation>
    <scope>NUCLEOTIDE SEQUENCE [LARGE SCALE GENOMIC DNA]</scope>
    <source>
        <strain evidence="2 3">CBS 175.51</strain>
    </source>
</reference>
<keyword evidence="3" id="KW-1185">Reference proteome</keyword>
<feature type="region of interest" description="Disordered" evidence="1">
    <location>
        <begin position="140"/>
        <end position="165"/>
    </location>
</feature>
<dbReference type="OrthoDB" id="10526897at2759"/>
<organism evidence="2 3">
    <name type="scientific">Ephemerocybe angulata</name>
    <dbReference type="NCBI Taxonomy" id="980116"/>
    <lineage>
        <taxon>Eukaryota</taxon>
        <taxon>Fungi</taxon>
        <taxon>Dikarya</taxon>
        <taxon>Basidiomycota</taxon>
        <taxon>Agaricomycotina</taxon>
        <taxon>Agaricomycetes</taxon>
        <taxon>Agaricomycetidae</taxon>
        <taxon>Agaricales</taxon>
        <taxon>Agaricineae</taxon>
        <taxon>Psathyrellaceae</taxon>
        <taxon>Ephemerocybe</taxon>
    </lineage>
</organism>
<accession>A0A8H5C6Q9</accession>
<feature type="compositionally biased region" description="Polar residues" evidence="1">
    <location>
        <begin position="10"/>
        <end position="19"/>
    </location>
</feature>
<name>A0A8H5C6Q9_9AGAR</name>
<feature type="compositionally biased region" description="Basic residues" evidence="1">
    <location>
        <begin position="42"/>
        <end position="57"/>
    </location>
</feature>
<evidence type="ECO:0000256" key="1">
    <source>
        <dbReference type="SAM" id="MobiDB-lite"/>
    </source>
</evidence>
<evidence type="ECO:0000313" key="3">
    <source>
        <dbReference type="Proteomes" id="UP000541558"/>
    </source>
</evidence>
<proteinExistence type="predicted"/>
<dbReference type="AlphaFoldDB" id="A0A8H5C6Q9"/>
<feature type="region of interest" description="Disordered" evidence="1">
    <location>
        <begin position="1"/>
        <end position="59"/>
    </location>
</feature>
<dbReference type="Proteomes" id="UP000541558">
    <property type="component" value="Unassembled WGS sequence"/>
</dbReference>
<gene>
    <name evidence="2" type="ORF">D9611_010845</name>
</gene>
<dbReference type="EMBL" id="JAACJK010000064">
    <property type="protein sequence ID" value="KAF5335153.1"/>
    <property type="molecule type" value="Genomic_DNA"/>
</dbReference>
<sequence>MYDLSRHTHAAQTTSAPQNATRATRAARDTVPSAQVSVPLAQRRRGHWHKRRRRRNPIRAPTLTLVETTTATLGGTNERDANIPGPHTPDAVNSTKMRGEQRERRMAALATGWNMSAPPKPGVDPGCRFGAADTFLTSSTGEWPSLNAPPTAAPDGHTGGRGFVHEMSPSMQECELLAEK</sequence>
<protein>
    <submittedName>
        <fullName evidence="2">Uncharacterized protein</fullName>
    </submittedName>
</protein>
<evidence type="ECO:0000313" key="2">
    <source>
        <dbReference type="EMBL" id="KAF5335153.1"/>
    </source>
</evidence>
<comment type="caution">
    <text evidence="2">The sequence shown here is derived from an EMBL/GenBank/DDBJ whole genome shotgun (WGS) entry which is preliminary data.</text>
</comment>
<feature type="region of interest" description="Disordered" evidence="1">
    <location>
        <begin position="74"/>
        <end position="98"/>
    </location>
</feature>